<sequence length="284" mass="30235">MDSLQGICKLFMKMKFIMKSKKTNNYLFKSILCLVLGSLIWPDYNGSDIPEPIPLDIDINYEDYPRDEHCEDCNETYDPTTMGAECCDDAFIFLPSLTCEVLETQYYWNCSGCTCEGDSDDWTSMFGCADTMACNYDSEAFINYDESCVYVEDCTGECGGTVVEGECGVCGGSGIPEGACDCDGNVDLGCGCGETGPSGCDETCGSELEFDECGVCGGSGISDGDCDCNGNLDLGCGCGEEGPSGCDETCGSELEFDECDVCGGDGSSCETDCTELDDPDGIYA</sequence>
<dbReference type="AlphaFoldDB" id="A0A382I545"/>
<name>A0A382I545_9ZZZZ</name>
<organism evidence="1">
    <name type="scientific">marine metagenome</name>
    <dbReference type="NCBI Taxonomy" id="408172"/>
    <lineage>
        <taxon>unclassified sequences</taxon>
        <taxon>metagenomes</taxon>
        <taxon>ecological metagenomes</taxon>
    </lineage>
</organism>
<reference evidence="1" key="1">
    <citation type="submission" date="2018-05" db="EMBL/GenBank/DDBJ databases">
        <authorList>
            <person name="Lanie J.A."/>
            <person name="Ng W.-L."/>
            <person name="Kazmierczak K.M."/>
            <person name="Andrzejewski T.M."/>
            <person name="Davidsen T.M."/>
            <person name="Wayne K.J."/>
            <person name="Tettelin H."/>
            <person name="Glass J.I."/>
            <person name="Rusch D."/>
            <person name="Podicherti R."/>
            <person name="Tsui H.-C.T."/>
            <person name="Winkler M.E."/>
        </authorList>
    </citation>
    <scope>NUCLEOTIDE SEQUENCE</scope>
</reference>
<proteinExistence type="predicted"/>
<gene>
    <name evidence="1" type="ORF">METZ01_LOCUS246685</name>
</gene>
<protein>
    <submittedName>
        <fullName evidence="1">Uncharacterized protein</fullName>
    </submittedName>
</protein>
<accession>A0A382I545</accession>
<evidence type="ECO:0000313" key="1">
    <source>
        <dbReference type="EMBL" id="SVB93831.1"/>
    </source>
</evidence>
<dbReference type="EMBL" id="UINC01064808">
    <property type="protein sequence ID" value="SVB93831.1"/>
    <property type="molecule type" value="Genomic_DNA"/>
</dbReference>